<feature type="region of interest" description="Disordered" evidence="1">
    <location>
        <begin position="100"/>
        <end position="121"/>
    </location>
</feature>
<reference evidence="2 3" key="1">
    <citation type="submission" date="2024-03" db="EMBL/GenBank/DDBJ databases">
        <title>Complete genome sequence of the green alga Chloropicon roscoffensis RCC1871.</title>
        <authorList>
            <person name="Lemieux C."/>
            <person name="Pombert J.-F."/>
            <person name="Otis C."/>
            <person name="Turmel M."/>
        </authorList>
    </citation>
    <scope>NUCLEOTIDE SEQUENCE [LARGE SCALE GENOMIC DNA]</scope>
    <source>
        <strain evidence="2 3">RCC1871</strain>
    </source>
</reference>
<dbReference type="Proteomes" id="UP001472866">
    <property type="component" value="Chromosome 02"/>
</dbReference>
<evidence type="ECO:0000313" key="2">
    <source>
        <dbReference type="EMBL" id="WZN59909.1"/>
    </source>
</evidence>
<feature type="compositionally biased region" description="Low complexity" evidence="1">
    <location>
        <begin position="111"/>
        <end position="121"/>
    </location>
</feature>
<protein>
    <submittedName>
        <fullName evidence="2">Uncharacterized protein</fullName>
    </submittedName>
</protein>
<keyword evidence="3" id="KW-1185">Reference proteome</keyword>
<sequence length="121" mass="12891">MQPGQNSLLPEKALQLEERARQLAFLEDQELKRGSTLNIIPPTPIKKTNQSPAVAAAQQAVISTLRQHGTSPQVAPNPVLVPTVPLAATYLHQQLQQPAVELPRGAAPEGEAATTSETTST</sequence>
<name>A0AAX4P153_9CHLO</name>
<dbReference type="EMBL" id="CP151502">
    <property type="protein sequence ID" value="WZN59909.1"/>
    <property type="molecule type" value="Genomic_DNA"/>
</dbReference>
<accession>A0AAX4P153</accession>
<evidence type="ECO:0000313" key="3">
    <source>
        <dbReference type="Proteomes" id="UP001472866"/>
    </source>
</evidence>
<gene>
    <name evidence="2" type="ORF">HKI87_02g14370</name>
</gene>
<evidence type="ECO:0000256" key="1">
    <source>
        <dbReference type="SAM" id="MobiDB-lite"/>
    </source>
</evidence>
<organism evidence="2 3">
    <name type="scientific">Chloropicon roscoffensis</name>
    <dbReference type="NCBI Taxonomy" id="1461544"/>
    <lineage>
        <taxon>Eukaryota</taxon>
        <taxon>Viridiplantae</taxon>
        <taxon>Chlorophyta</taxon>
        <taxon>Chloropicophyceae</taxon>
        <taxon>Chloropicales</taxon>
        <taxon>Chloropicaceae</taxon>
        <taxon>Chloropicon</taxon>
    </lineage>
</organism>
<dbReference type="AlphaFoldDB" id="A0AAX4P153"/>
<proteinExistence type="predicted"/>